<keyword evidence="4" id="KW-1185">Reference proteome</keyword>
<dbReference type="InParanoid" id="D7EHQ6"/>
<evidence type="ECO:0000256" key="2">
    <source>
        <dbReference type="SAM" id="MobiDB-lite"/>
    </source>
</evidence>
<evidence type="ECO:0000256" key="1">
    <source>
        <dbReference type="SAM" id="Coils"/>
    </source>
</evidence>
<keyword evidence="1" id="KW-0175">Coiled coil</keyword>
<evidence type="ECO:0000313" key="3">
    <source>
        <dbReference type="EMBL" id="EFA12147.1"/>
    </source>
</evidence>
<protein>
    <submittedName>
        <fullName evidence="3">Uncharacterized protein</fullName>
    </submittedName>
</protein>
<feature type="coiled-coil region" evidence="1">
    <location>
        <begin position="84"/>
        <end position="118"/>
    </location>
</feature>
<accession>D7EHQ6</accession>
<reference evidence="3 4" key="2">
    <citation type="journal article" date="2010" name="Nucleic Acids Res.">
        <title>BeetleBase in 2010: revisions to provide comprehensive genomic information for Tribolium castaneum.</title>
        <authorList>
            <person name="Kim H.S."/>
            <person name="Murphy T."/>
            <person name="Xia J."/>
            <person name="Caragea D."/>
            <person name="Park Y."/>
            <person name="Beeman R.W."/>
            <person name="Lorenzen M.D."/>
            <person name="Butcher S."/>
            <person name="Manak J.R."/>
            <person name="Brown S.J."/>
        </authorList>
    </citation>
    <scope>NUCLEOTIDE SEQUENCE [LARGE SCALE GENOMIC DNA]</scope>
    <source>
        <strain evidence="3 4">Georgia GA2</strain>
    </source>
</reference>
<proteinExistence type="predicted"/>
<evidence type="ECO:0000313" key="4">
    <source>
        <dbReference type="Proteomes" id="UP000007266"/>
    </source>
</evidence>
<feature type="region of interest" description="Disordered" evidence="2">
    <location>
        <begin position="488"/>
        <end position="548"/>
    </location>
</feature>
<organism evidence="3 4">
    <name type="scientific">Tribolium castaneum</name>
    <name type="common">Red flour beetle</name>
    <dbReference type="NCBI Taxonomy" id="7070"/>
    <lineage>
        <taxon>Eukaryota</taxon>
        <taxon>Metazoa</taxon>
        <taxon>Ecdysozoa</taxon>
        <taxon>Arthropoda</taxon>
        <taxon>Hexapoda</taxon>
        <taxon>Insecta</taxon>
        <taxon>Pterygota</taxon>
        <taxon>Neoptera</taxon>
        <taxon>Endopterygota</taxon>
        <taxon>Coleoptera</taxon>
        <taxon>Polyphaga</taxon>
        <taxon>Cucujiformia</taxon>
        <taxon>Tenebrionidae</taxon>
        <taxon>Tenebrionidae incertae sedis</taxon>
        <taxon>Tribolium</taxon>
    </lineage>
</organism>
<dbReference type="OrthoDB" id="6766577at2759"/>
<dbReference type="KEGG" id="tca:103314553"/>
<dbReference type="eggNOG" id="KOG1836">
    <property type="taxonomic scope" value="Eukaryota"/>
</dbReference>
<dbReference type="EMBL" id="KQ973114">
    <property type="protein sequence ID" value="EFA12147.1"/>
    <property type="molecule type" value="Genomic_DNA"/>
</dbReference>
<feature type="coiled-coil region" evidence="1">
    <location>
        <begin position="21"/>
        <end position="48"/>
    </location>
</feature>
<gene>
    <name evidence="3" type="primary">AUGUSTUS-3.0.2_02296</name>
    <name evidence="3" type="ORF">TcasGA2_TC002296</name>
</gene>
<feature type="compositionally biased region" description="Polar residues" evidence="2">
    <location>
        <begin position="539"/>
        <end position="548"/>
    </location>
</feature>
<dbReference type="AlphaFoldDB" id="D7EHQ6"/>
<sequence length="548" mass="64026">MDLLETTLKVIENLSVVRENLSSYELNLKQCEEYINQLKESLQETQSENIQNLEILEINNLTKNAFNENCRLVKKLFGQVYDYAQEIENKLNKILQEENALNESFNENSERIQRLENTFINETKLLGILEKDVGDKVAKESLEIESTISNIKTEQKQYEELWRDVMDEFENKQKTLQTIKLETEMLQDKVDTENHQVETLAQENRKTNLNLFEEIKDEIIKKDRLLESETEEVLILSHKCKEIFKSKEEFIQKQADMRKTLELLNVKCMNTEVCLRATEAENKKRIELLHLDIDSKTKIINDKENELLACEEKIKTLNDEVEHITSKIAALENELHSLSGHANENEKKIAEEVNNPYNSQEIDSLTNKSMELRELLSKCEEEIREKENELNVIKTVPSLELSEIKSKMQQLELESAENIELKQAIEEKVLDNKNLQQAAESHQIALKEFEMKKIQLNADNELCQQEMKNLILQCDNIEKEIQRLEASKQKSIKITPTPPPKSLTPKRMPTPPKRKRKIDNESDSDVDGERLSYGEFMSKKTNNSKQKW</sequence>
<dbReference type="Proteomes" id="UP000007266">
    <property type="component" value="Unassembled WGS sequence"/>
</dbReference>
<dbReference type="HOGENOM" id="CLU_497269_0_0_1"/>
<dbReference type="OMA" id="QISTIYF"/>
<name>D7EHQ6_TRICA</name>
<reference evidence="3 4" key="1">
    <citation type="journal article" date="2008" name="Nature">
        <title>The genome of the model beetle and pest Tribolium castaneum.</title>
        <authorList>
            <consortium name="Tribolium Genome Sequencing Consortium"/>
            <person name="Richards S."/>
            <person name="Gibbs R.A."/>
            <person name="Weinstock G.M."/>
            <person name="Brown S.J."/>
            <person name="Denell R."/>
            <person name="Beeman R.W."/>
            <person name="Gibbs R."/>
            <person name="Beeman R.W."/>
            <person name="Brown S.J."/>
            <person name="Bucher G."/>
            <person name="Friedrich M."/>
            <person name="Grimmelikhuijzen C.J."/>
            <person name="Klingler M."/>
            <person name="Lorenzen M."/>
            <person name="Richards S."/>
            <person name="Roth S."/>
            <person name="Schroder R."/>
            <person name="Tautz D."/>
            <person name="Zdobnov E.M."/>
            <person name="Muzny D."/>
            <person name="Gibbs R.A."/>
            <person name="Weinstock G.M."/>
            <person name="Attaway T."/>
            <person name="Bell S."/>
            <person name="Buhay C.J."/>
            <person name="Chandrabose M.N."/>
            <person name="Chavez D."/>
            <person name="Clerk-Blankenburg K.P."/>
            <person name="Cree A."/>
            <person name="Dao M."/>
            <person name="Davis C."/>
            <person name="Chacko J."/>
            <person name="Dinh H."/>
            <person name="Dugan-Rocha S."/>
            <person name="Fowler G."/>
            <person name="Garner T.T."/>
            <person name="Garnes J."/>
            <person name="Gnirke A."/>
            <person name="Hawes A."/>
            <person name="Hernandez J."/>
            <person name="Hines S."/>
            <person name="Holder M."/>
            <person name="Hume J."/>
            <person name="Jhangiani S.N."/>
            <person name="Joshi V."/>
            <person name="Khan Z.M."/>
            <person name="Jackson L."/>
            <person name="Kovar C."/>
            <person name="Kowis A."/>
            <person name="Lee S."/>
            <person name="Lewis L.R."/>
            <person name="Margolis J."/>
            <person name="Morgan M."/>
            <person name="Nazareth L.V."/>
            <person name="Nguyen N."/>
            <person name="Okwuonu G."/>
            <person name="Parker D."/>
            <person name="Richards S."/>
            <person name="Ruiz S.J."/>
            <person name="Santibanez J."/>
            <person name="Savard J."/>
            <person name="Scherer S.E."/>
            <person name="Schneider B."/>
            <person name="Sodergren E."/>
            <person name="Tautz D."/>
            <person name="Vattahil S."/>
            <person name="Villasana D."/>
            <person name="White C.S."/>
            <person name="Wright R."/>
            <person name="Park Y."/>
            <person name="Beeman R.W."/>
            <person name="Lord J."/>
            <person name="Oppert B."/>
            <person name="Lorenzen M."/>
            <person name="Brown S."/>
            <person name="Wang L."/>
            <person name="Savard J."/>
            <person name="Tautz D."/>
            <person name="Richards S."/>
            <person name="Weinstock G."/>
            <person name="Gibbs R.A."/>
            <person name="Liu Y."/>
            <person name="Worley K."/>
            <person name="Weinstock G."/>
            <person name="Elsik C.G."/>
            <person name="Reese J.T."/>
            <person name="Elhaik E."/>
            <person name="Landan G."/>
            <person name="Graur D."/>
            <person name="Arensburger P."/>
            <person name="Atkinson P."/>
            <person name="Beeman R.W."/>
            <person name="Beidler J."/>
            <person name="Brown S.J."/>
            <person name="Demuth J.P."/>
            <person name="Drury D.W."/>
            <person name="Du Y.Z."/>
            <person name="Fujiwara H."/>
            <person name="Lorenzen M."/>
            <person name="Maselli V."/>
            <person name="Osanai M."/>
            <person name="Park Y."/>
            <person name="Robertson H.M."/>
            <person name="Tu Z."/>
            <person name="Wang J.J."/>
            <person name="Wang S."/>
            <person name="Richards S."/>
            <person name="Song H."/>
            <person name="Zhang L."/>
            <person name="Sodergren E."/>
            <person name="Werner D."/>
            <person name="Stanke M."/>
            <person name="Morgenstern B."/>
            <person name="Solovyev V."/>
            <person name="Kosarev P."/>
            <person name="Brown G."/>
            <person name="Chen H.C."/>
            <person name="Ermolaeva O."/>
            <person name="Hlavina W."/>
            <person name="Kapustin Y."/>
            <person name="Kiryutin B."/>
            <person name="Kitts P."/>
            <person name="Maglott D."/>
            <person name="Pruitt K."/>
            <person name="Sapojnikov V."/>
            <person name="Souvorov A."/>
            <person name="Mackey A.J."/>
            <person name="Waterhouse R.M."/>
            <person name="Wyder S."/>
            <person name="Zdobnov E.M."/>
            <person name="Zdobnov E.M."/>
            <person name="Wyder S."/>
            <person name="Kriventseva E.V."/>
            <person name="Kadowaki T."/>
            <person name="Bork P."/>
            <person name="Aranda M."/>
            <person name="Bao R."/>
            <person name="Beermann A."/>
            <person name="Berns N."/>
            <person name="Bolognesi R."/>
            <person name="Bonneton F."/>
            <person name="Bopp D."/>
            <person name="Brown S.J."/>
            <person name="Bucher G."/>
            <person name="Butts T."/>
            <person name="Chaumot A."/>
            <person name="Denell R.E."/>
            <person name="Ferrier D.E."/>
            <person name="Friedrich M."/>
            <person name="Gordon C.M."/>
            <person name="Jindra M."/>
            <person name="Klingler M."/>
            <person name="Lan Q."/>
            <person name="Lattorff H.M."/>
            <person name="Laudet V."/>
            <person name="von Levetsow C."/>
            <person name="Liu Z."/>
            <person name="Lutz R."/>
            <person name="Lynch J.A."/>
            <person name="da Fonseca R.N."/>
            <person name="Posnien N."/>
            <person name="Reuter R."/>
            <person name="Roth S."/>
            <person name="Savard J."/>
            <person name="Schinko J.B."/>
            <person name="Schmitt C."/>
            <person name="Schoppmeier M."/>
            <person name="Schroder R."/>
            <person name="Shippy T.D."/>
            <person name="Simonnet F."/>
            <person name="Marques-Souza H."/>
            <person name="Tautz D."/>
            <person name="Tomoyasu Y."/>
            <person name="Trauner J."/>
            <person name="Van der Zee M."/>
            <person name="Vervoort M."/>
            <person name="Wittkopp N."/>
            <person name="Wimmer E.A."/>
            <person name="Yang X."/>
            <person name="Jones A.K."/>
            <person name="Sattelle D.B."/>
            <person name="Ebert P.R."/>
            <person name="Nelson D."/>
            <person name="Scott J.G."/>
            <person name="Beeman R.W."/>
            <person name="Muthukrishnan S."/>
            <person name="Kramer K.J."/>
            <person name="Arakane Y."/>
            <person name="Beeman R.W."/>
            <person name="Zhu Q."/>
            <person name="Hogenkamp D."/>
            <person name="Dixit R."/>
            <person name="Oppert B."/>
            <person name="Jiang H."/>
            <person name="Zou Z."/>
            <person name="Marshall J."/>
            <person name="Elpidina E."/>
            <person name="Vinokurov K."/>
            <person name="Oppert C."/>
            <person name="Zou Z."/>
            <person name="Evans J."/>
            <person name="Lu Z."/>
            <person name="Zhao P."/>
            <person name="Sumathipala N."/>
            <person name="Altincicek B."/>
            <person name="Vilcinskas A."/>
            <person name="Williams M."/>
            <person name="Hultmark D."/>
            <person name="Hetru C."/>
            <person name="Jiang H."/>
            <person name="Grimmelikhuijzen C.J."/>
            <person name="Hauser F."/>
            <person name="Cazzamali G."/>
            <person name="Williamson M."/>
            <person name="Park Y."/>
            <person name="Li B."/>
            <person name="Tanaka Y."/>
            <person name="Predel R."/>
            <person name="Neupert S."/>
            <person name="Schachtner J."/>
            <person name="Verleyen P."/>
            <person name="Raible F."/>
            <person name="Bork P."/>
            <person name="Friedrich M."/>
            <person name="Walden K.K."/>
            <person name="Robertson H.M."/>
            <person name="Angeli S."/>
            <person name="Foret S."/>
            <person name="Bucher G."/>
            <person name="Schuetz S."/>
            <person name="Maleszka R."/>
            <person name="Wimmer E.A."/>
            <person name="Beeman R.W."/>
            <person name="Lorenzen M."/>
            <person name="Tomoyasu Y."/>
            <person name="Miller S.C."/>
            <person name="Grossmann D."/>
            <person name="Bucher G."/>
        </authorList>
    </citation>
    <scope>NUCLEOTIDE SEQUENCE [LARGE SCALE GENOMIC DNA]</scope>
    <source>
        <strain evidence="3 4">Georgia GA2</strain>
    </source>
</reference>